<protein>
    <submittedName>
        <fullName evidence="2">Uncharacterized protein</fullName>
    </submittedName>
</protein>
<evidence type="ECO:0000256" key="1">
    <source>
        <dbReference type="SAM" id="Phobius"/>
    </source>
</evidence>
<organism evidence="2 3">
    <name type="scientific">Dendrobium catenatum</name>
    <dbReference type="NCBI Taxonomy" id="906689"/>
    <lineage>
        <taxon>Eukaryota</taxon>
        <taxon>Viridiplantae</taxon>
        <taxon>Streptophyta</taxon>
        <taxon>Embryophyta</taxon>
        <taxon>Tracheophyta</taxon>
        <taxon>Spermatophyta</taxon>
        <taxon>Magnoliopsida</taxon>
        <taxon>Liliopsida</taxon>
        <taxon>Asparagales</taxon>
        <taxon>Orchidaceae</taxon>
        <taxon>Epidendroideae</taxon>
        <taxon>Malaxideae</taxon>
        <taxon>Dendrobiinae</taxon>
        <taxon>Dendrobium</taxon>
    </lineage>
</organism>
<keyword evidence="1" id="KW-0472">Membrane</keyword>
<name>A0A2I0VQW7_9ASPA</name>
<proteinExistence type="predicted"/>
<evidence type="ECO:0000313" key="3">
    <source>
        <dbReference type="Proteomes" id="UP000233837"/>
    </source>
</evidence>
<feature type="transmembrane region" description="Helical" evidence="1">
    <location>
        <begin position="6"/>
        <end position="28"/>
    </location>
</feature>
<dbReference type="Proteomes" id="UP000233837">
    <property type="component" value="Unassembled WGS sequence"/>
</dbReference>
<keyword evidence="1" id="KW-0812">Transmembrane</keyword>
<reference evidence="2 3" key="1">
    <citation type="journal article" date="2016" name="Sci. Rep.">
        <title>The Dendrobium catenatum Lindl. genome sequence provides insights into polysaccharide synthase, floral development and adaptive evolution.</title>
        <authorList>
            <person name="Zhang G.Q."/>
            <person name="Xu Q."/>
            <person name="Bian C."/>
            <person name="Tsai W.C."/>
            <person name="Yeh C.M."/>
            <person name="Liu K.W."/>
            <person name="Yoshida K."/>
            <person name="Zhang L.S."/>
            <person name="Chang S.B."/>
            <person name="Chen F."/>
            <person name="Shi Y."/>
            <person name="Su Y.Y."/>
            <person name="Zhang Y.Q."/>
            <person name="Chen L.J."/>
            <person name="Yin Y."/>
            <person name="Lin M."/>
            <person name="Huang H."/>
            <person name="Deng H."/>
            <person name="Wang Z.W."/>
            <person name="Zhu S.L."/>
            <person name="Zhao X."/>
            <person name="Deng C."/>
            <person name="Niu S.C."/>
            <person name="Huang J."/>
            <person name="Wang M."/>
            <person name="Liu G.H."/>
            <person name="Yang H.J."/>
            <person name="Xiao X.J."/>
            <person name="Hsiao Y.Y."/>
            <person name="Wu W.L."/>
            <person name="Chen Y.Y."/>
            <person name="Mitsuda N."/>
            <person name="Ohme-Takagi M."/>
            <person name="Luo Y.B."/>
            <person name="Van de Peer Y."/>
            <person name="Liu Z.J."/>
        </authorList>
    </citation>
    <scope>NUCLEOTIDE SEQUENCE [LARGE SCALE GENOMIC DNA]</scope>
    <source>
        <tissue evidence="2">The whole plant</tissue>
    </source>
</reference>
<keyword evidence="1" id="KW-1133">Transmembrane helix</keyword>
<accession>A0A2I0VQW7</accession>
<sequence length="106" mass="12433">MFEEPFPLLVLLLVCALLIIDNFFISFYSRLLHCNVRFWKSCGFFWQRSLILKYLEISRFDAIKERISFGHNQYFVVPFGGKTTRFRGPWVITVYPAVPFGSKIAG</sequence>
<keyword evidence="3" id="KW-1185">Reference proteome</keyword>
<dbReference type="EMBL" id="KZ503304">
    <property type="protein sequence ID" value="PKU65804.1"/>
    <property type="molecule type" value="Genomic_DNA"/>
</dbReference>
<reference evidence="2 3" key="2">
    <citation type="journal article" date="2017" name="Nature">
        <title>The Apostasia genome and the evolution of orchids.</title>
        <authorList>
            <person name="Zhang G.Q."/>
            <person name="Liu K.W."/>
            <person name="Li Z."/>
            <person name="Lohaus R."/>
            <person name="Hsiao Y.Y."/>
            <person name="Niu S.C."/>
            <person name="Wang J.Y."/>
            <person name="Lin Y.C."/>
            <person name="Xu Q."/>
            <person name="Chen L.J."/>
            <person name="Yoshida K."/>
            <person name="Fujiwara S."/>
            <person name="Wang Z.W."/>
            <person name="Zhang Y.Q."/>
            <person name="Mitsuda N."/>
            <person name="Wang M."/>
            <person name="Liu G.H."/>
            <person name="Pecoraro L."/>
            <person name="Huang H.X."/>
            <person name="Xiao X.J."/>
            <person name="Lin M."/>
            <person name="Wu X.Y."/>
            <person name="Wu W.L."/>
            <person name="Chen Y.Y."/>
            <person name="Chang S.B."/>
            <person name="Sakamoto S."/>
            <person name="Ohme-Takagi M."/>
            <person name="Yagi M."/>
            <person name="Zeng S.J."/>
            <person name="Shen C.Y."/>
            <person name="Yeh C.M."/>
            <person name="Luo Y.B."/>
            <person name="Tsai W.C."/>
            <person name="Van de Peer Y."/>
            <person name="Liu Z.J."/>
        </authorList>
    </citation>
    <scope>NUCLEOTIDE SEQUENCE [LARGE SCALE GENOMIC DNA]</scope>
    <source>
        <tissue evidence="2">The whole plant</tissue>
    </source>
</reference>
<gene>
    <name evidence="2" type="ORF">MA16_Dca009133</name>
</gene>
<dbReference type="AlphaFoldDB" id="A0A2I0VQW7"/>
<evidence type="ECO:0000313" key="2">
    <source>
        <dbReference type="EMBL" id="PKU65804.1"/>
    </source>
</evidence>